<accession>A0A1G1TKS5</accession>
<keyword evidence="2" id="KW-0472">Membrane</keyword>
<keyword evidence="4" id="KW-1185">Reference proteome</keyword>
<reference evidence="3 4" key="1">
    <citation type="submission" date="2016-08" db="EMBL/GenBank/DDBJ databases">
        <title>Hymenobacter coccineus sp. nov., Hymenobacter lapidarius sp. nov. and Hymenobacter glacialis sp. nov., isolated from Antarctic soil.</title>
        <authorList>
            <person name="Sedlacek I."/>
            <person name="Kralova S."/>
            <person name="Kyrova K."/>
            <person name="Maslanova I."/>
            <person name="Stankova E."/>
            <person name="Vrbovska V."/>
            <person name="Nemec M."/>
            <person name="Bartak M."/>
            <person name="Svec P."/>
            <person name="Busse H.-J."/>
            <person name="Pantucek R."/>
        </authorList>
    </citation>
    <scope>NUCLEOTIDE SEQUENCE [LARGE SCALE GENOMIC DNA]</scope>
    <source>
        <strain evidence="3 4">CCM 8649</strain>
    </source>
</reference>
<feature type="region of interest" description="Disordered" evidence="1">
    <location>
        <begin position="174"/>
        <end position="223"/>
    </location>
</feature>
<gene>
    <name evidence="3" type="ORF">BEN49_04745</name>
</gene>
<protein>
    <submittedName>
        <fullName evidence="3">Uncharacterized protein</fullName>
    </submittedName>
</protein>
<proteinExistence type="predicted"/>
<comment type="caution">
    <text evidence="3">The sequence shown here is derived from an EMBL/GenBank/DDBJ whole genome shotgun (WGS) entry which is preliminary data.</text>
</comment>
<feature type="transmembrane region" description="Helical" evidence="2">
    <location>
        <begin position="71"/>
        <end position="91"/>
    </location>
</feature>
<keyword evidence="2" id="KW-1133">Transmembrane helix</keyword>
<dbReference type="EMBL" id="MDZA01000055">
    <property type="protein sequence ID" value="OGX91484.1"/>
    <property type="molecule type" value="Genomic_DNA"/>
</dbReference>
<sequence>MAKEREVPVNPKFEKKFSKYLERTEKGIEKLTDRQSISGQEFDKQIVALAGGGLALTITLSKDFLAQGADLVGFLFASWGCFLLALTANLISHRTSTEHYNLMIQRQQHYLDCAENDNSDIDEELDETLGKRINYRTKWVNGLNLGALIGCLLGIVFFIIFTFYNKDHADARPRPVPAKAIADPRSRPYQRPAGNHGATKPAPPTAGTRYDSAGGATGDEVKK</sequence>
<name>A0A1G1TKS5_9BACT</name>
<evidence type="ECO:0000256" key="1">
    <source>
        <dbReference type="SAM" id="MobiDB-lite"/>
    </source>
</evidence>
<evidence type="ECO:0000256" key="2">
    <source>
        <dbReference type="SAM" id="Phobius"/>
    </source>
</evidence>
<evidence type="ECO:0000313" key="4">
    <source>
        <dbReference type="Proteomes" id="UP000177506"/>
    </source>
</evidence>
<dbReference type="AlphaFoldDB" id="A0A1G1TKS5"/>
<evidence type="ECO:0000313" key="3">
    <source>
        <dbReference type="EMBL" id="OGX91484.1"/>
    </source>
</evidence>
<feature type="transmembrane region" description="Helical" evidence="2">
    <location>
        <begin position="142"/>
        <end position="164"/>
    </location>
</feature>
<keyword evidence="2" id="KW-0812">Transmembrane</keyword>
<dbReference type="Proteomes" id="UP000177506">
    <property type="component" value="Unassembled WGS sequence"/>
</dbReference>
<organism evidence="3 4">
    <name type="scientific">Hymenobacter coccineus</name>
    <dbReference type="NCBI Taxonomy" id="1908235"/>
    <lineage>
        <taxon>Bacteria</taxon>
        <taxon>Pseudomonadati</taxon>
        <taxon>Bacteroidota</taxon>
        <taxon>Cytophagia</taxon>
        <taxon>Cytophagales</taxon>
        <taxon>Hymenobacteraceae</taxon>
        <taxon>Hymenobacter</taxon>
    </lineage>
</organism>